<proteinExistence type="predicted"/>
<organism evidence="1">
    <name type="scientific">Theileria annulata</name>
    <dbReference type="NCBI Taxonomy" id="5874"/>
    <lineage>
        <taxon>Eukaryota</taxon>
        <taxon>Sar</taxon>
        <taxon>Alveolata</taxon>
        <taxon>Apicomplexa</taxon>
        <taxon>Aconoidasida</taxon>
        <taxon>Piroplasmida</taxon>
        <taxon>Theileriidae</taxon>
        <taxon>Theileria</taxon>
    </lineage>
</organism>
<reference evidence="1" key="1">
    <citation type="submission" date="2018-07" db="EMBL/GenBank/DDBJ databases">
        <authorList>
            <person name="Quirk P.G."/>
            <person name="Krulwich T.A."/>
        </authorList>
    </citation>
    <scope>NUCLEOTIDE SEQUENCE</scope>
    <source>
        <strain evidence="1">Anand</strain>
    </source>
</reference>
<dbReference type="AlphaFoldDB" id="A0A3B0MGG1"/>
<evidence type="ECO:0000313" key="2">
    <source>
        <dbReference type="EMBL" id="SVP90204.1"/>
    </source>
</evidence>
<dbReference type="EMBL" id="UIVS01000001">
    <property type="protein sequence ID" value="SVP90204.1"/>
    <property type="molecule type" value="Genomic_DNA"/>
</dbReference>
<name>A0A3B0MGG1_THEAN</name>
<evidence type="ECO:0000313" key="1">
    <source>
        <dbReference type="EMBL" id="SVP89062.1"/>
    </source>
</evidence>
<dbReference type="VEuPathDB" id="PiroplasmaDB:TA06405"/>
<sequence>MNYYNNCNGITLIKRIHFSTLSPSKIIQDAHQSCFQDIEKSIKEHSFSAYANELKNCILSKQEAASALKICLDLNFFEPKLFRDVIKLLEDEYFKPVLLEDSNDKHELYNIAKSNPSNTFNFINSLSVKDKSMIIIWTWKVNSNVKKFKRNFTVKRTEEIDPEKKELYITKRTGMVLDPIPIRAKMSFIPPGKKLSNMLSMQLRDHVPNADLMELCYISHIFSTPLPLSGQLNEDTIELIAENFCKFDYSDLSKNMFSLSSFCRYAKNRFVEVSSFMDPNINRRPTRGKVLEKIDYRKLSTKFVRKMLESVENYINLTDLEDDYSGYLMVNSDITVHLHILNNLANSDIPLSINVWENLVIKLKELMDYVKNFDVKEIGLYCDSVLSVKYTTENTIEVSRKMFKNFTVACEYTKEDYYLISQILKYILKNHLTGDCSDLLGDSSELVRCICTLTLNNMERIEPSVRVPLVKYLYTFSSLLNDNEKEELM</sequence>
<protein>
    <submittedName>
        <fullName evidence="1">Uncharacterized protein</fullName>
    </submittedName>
</protein>
<dbReference type="EMBL" id="UIVT01000001">
    <property type="protein sequence ID" value="SVP89062.1"/>
    <property type="molecule type" value="Genomic_DNA"/>
</dbReference>
<gene>
    <name evidence="1" type="ORF">TAT_000091500</name>
    <name evidence="2" type="ORF">TAV_000090900</name>
</gene>
<accession>A0A3B0MGG1</accession>